<name>D2W3L0_NAEGR</name>
<evidence type="ECO:0000313" key="1">
    <source>
        <dbReference type="EMBL" id="EFC36351.1"/>
    </source>
</evidence>
<dbReference type="InParanoid" id="D2W3L0"/>
<organism evidence="2">
    <name type="scientific">Naegleria gruberi</name>
    <name type="common">Amoeba</name>
    <dbReference type="NCBI Taxonomy" id="5762"/>
    <lineage>
        <taxon>Eukaryota</taxon>
        <taxon>Discoba</taxon>
        <taxon>Heterolobosea</taxon>
        <taxon>Tetramitia</taxon>
        <taxon>Eutetramitia</taxon>
        <taxon>Vahlkampfiidae</taxon>
        <taxon>Naegleria</taxon>
    </lineage>
</organism>
<accession>D2W3L0</accession>
<gene>
    <name evidence="1" type="ORF">NAEGRDRAFT_75980</name>
</gene>
<reference evidence="1 2" key="1">
    <citation type="journal article" date="2010" name="Cell">
        <title>The genome of Naegleria gruberi illuminates early eukaryotic versatility.</title>
        <authorList>
            <person name="Fritz-Laylin L.K."/>
            <person name="Prochnik S.E."/>
            <person name="Ginger M.L."/>
            <person name="Dacks J.B."/>
            <person name="Carpenter M.L."/>
            <person name="Field M.C."/>
            <person name="Kuo A."/>
            <person name="Paredez A."/>
            <person name="Chapman J."/>
            <person name="Pham J."/>
            <person name="Shu S."/>
            <person name="Neupane R."/>
            <person name="Cipriano M."/>
            <person name="Mancuso J."/>
            <person name="Tu H."/>
            <person name="Salamov A."/>
            <person name="Lindquist E."/>
            <person name="Shapiro H."/>
            <person name="Lucas S."/>
            <person name="Grigoriev I.V."/>
            <person name="Cande W.Z."/>
            <person name="Fulton C."/>
            <person name="Rokhsar D.S."/>
            <person name="Dawson S.C."/>
        </authorList>
    </citation>
    <scope>NUCLEOTIDE SEQUENCE [LARGE SCALE GENOMIC DNA]</scope>
    <source>
        <strain evidence="1 2">NEG-M</strain>
    </source>
</reference>
<proteinExistence type="predicted"/>
<protein>
    <submittedName>
        <fullName evidence="1">Predicted protein</fullName>
    </submittedName>
</protein>
<dbReference type="OrthoDB" id="10581763at2759"/>
<dbReference type="RefSeq" id="XP_002669095.1">
    <property type="nucleotide sequence ID" value="XM_002669049.1"/>
</dbReference>
<dbReference type="Proteomes" id="UP000006671">
    <property type="component" value="Unassembled WGS sequence"/>
</dbReference>
<dbReference type="EMBL" id="GG738932">
    <property type="protein sequence ID" value="EFC36351.1"/>
    <property type="molecule type" value="Genomic_DNA"/>
</dbReference>
<dbReference type="VEuPathDB" id="AmoebaDB:NAEGRDRAFT_75980"/>
<dbReference type="KEGG" id="ngr:NAEGRDRAFT_75980"/>
<keyword evidence="2" id="KW-1185">Reference proteome</keyword>
<dbReference type="GeneID" id="8862278"/>
<evidence type="ECO:0000313" key="2">
    <source>
        <dbReference type="Proteomes" id="UP000006671"/>
    </source>
</evidence>
<sequence>MFFRGVKQYCALQKSLHVTRNLQVMIESAGKDREENLERYWTGMAMERASKALITKQLRNLLCGLFVNASSIYFSDVKLSVDFISAMFCDVKKPTKKKKVENDDDEELSFKHRSVFEVIEKLSFLSCEFEEGVMEWITKKFKAIDTLVFKRCKLKYFPSSCYLPVAFLSQPLNAKKCKFYDSMRFLVVENFETFVSVNLERYKTEEEKQFIEKYINLTPELLSSGTSINDGEQTAYFHYPPPEKINETLSLIPEHVILICFQAEKTSIFASTILRRIHWRDSAKDLKLFRMVDSSFSLTPILGFDLTNGKLENKKTTAEIMDIFYMGFNFWNCSKSDHIQYLVVIILHYYEDDELIKFLRFKGLNVDMEYFEEPDDKYYEFSRIGVIFAILEISKRMNVLTDSLKKYFEKNSANFAQSVRNNFVNMNSWTLSNYSEDQIEFIQYLVEKKILSDSYTKQINEYKSKDTTLEPALKKRKN</sequence>
<dbReference type="AlphaFoldDB" id="D2W3L0"/>